<comment type="caution">
    <text evidence="1">The sequence shown here is derived from an EMBL/GenBank/DDBJ whole genome shotgun (WGS) entry which is preliminary data.</text>
</comment>
<proteinExistence type="predicted"/>
<dbReference type="EMBL" id="VSRR010037290">
    <property type="protein sequence ID" value="MPC73676.1"/>
    <property type="molecule type" value="Genomic_DNA"/>
</dbReference>
<evidence type="ECO:0000313" key="1">
    <source>
        <dbReference type="EMBL" id="MPC73676.1"/>
    </source>
</evidence>
<protein>
    <submittedName>
        <fullName evidence="1">Uncharacterized protein</fullName>
    </submittedName>
</protein>
<sequence>MNPSIVGATSAALQDSVRRASKDYLQEPFRWRGVRLSEPIPTSAHYQGLGGALRPAALPGLGGPSTIPALSPGYLQDCSSMPPRHRNHAGASILAFRPDTNIAGYDWEAR</sequence>
<accession>A0A5B7HVE9</accession>
<dbReference type="Proteomes" id="UP000324222">
    <property type="component" value="Unassembled WGS sequence"/>
</dbReference>
<gene>
    <name evidence="1" type="ORF">E2C01_068011</name>
</gene>
<reference evidence="1 2" key="1">
    <citation type="submission" date="2019-05" db="EMBL/GenBank/DDBJ databases">
        <title>Another draft genome of Portunus trituberculatus and its Hox gene families provides insights of decapod evolution.</title>
        <authorList>
            <person name="Jeong J.-H."/>
            <person name="Song I."/>
            <person name="Kim S."/>
            <person name="Choi T."/>
            <person name="Kim D."/>
            <person name="Ryu S."/>
            <person name="Kim W."/>
        </authorList>
    </citation>
    <scope>NUCLEOTIDE SEQUENCE [LARGE SCALE GENOMIC DNA]</scope>
    <source>
        <tissue evidence="1">Muscle</tissue>
    </source>
</reference>
<dbReference type="AlphaFoldDB" id="A0A5B7HVE9"/>
<name>A0A5B7HVE9_PORTR</name>
<organism evidence="1 2">
    <name type="scientific">Portunus trituberculatus</name>
    <name type="common">Swimming crab</name>
    <name type="synonym">Neptunus trituberculatus</name>
    <dbReference type="NCBI Taxonomy" id="210409"/>
    <lineage>
        <taxon>Eukaryota</taxon>
        <taxon>Metazoa</taxon>
        <taxon>Ecdysozoa</taxon>
        <taxon>Arthropoda</taxon>
        <taxon>Crustacea</taxon>
        <taxon>Multicrustacea</taxon>
        <taxon>Malacostraca</taxon>
        <taxon>Eumalacostraca</taxon>
        <taxon>Eucarida</taxon>
        <taxon>Decapoda</taxon>
        <taxon>Pleocyemata</taxon>
        <taxon>Brachyura</taxon>
        <taxon>Eubrachyura</taxon>
        <taxon>Portunoidea</taxon>
        <taxon>Portunidae</taxon>
        <taxon>Portuninae</taxon>
        <taxon>Portunus</taxon>
    </lineage>
</organism>
<evidence type="ECO:0000313" key="2">
    <source>
        <dbReference type="Proteomes" id="UP000324222"/>
    </source>
</evidence>
<keyword evidence="2" id="KW-1185">Reference proteome</keyword>